<organism evidence="9 10">
    <name type="scientific">Microbacterium aquimaris</name>
    <dbReference type="NCBI Taxonomy" id="459816"/>
    <lineage>
        <taxon>Bacteria</taxon>
        <taxon>Bacillati</taxon>
        <taxon>Actinomycetota</taxon>
        <taxon>Actinomycetes</taxon>
        <taxon>Micrococcales</taxon>
        <taxon>Microbacteriaceae</taxon>
        <taxon>Microbacterium</taxon>
    </lineage>
</organism>
<protein>
    <recommendedName>
        <fullName evidence="3">S-methyl-5-thioribose kinase</fullName>
        <ecNumber evidence="3">2.7.1.100</ecNumber>
    </recommendedName>
</protein>
<comment type="similarity">
    <text evidence="1">Belongs to the methylthioribose kinase family.</text>
</comment>
<evidence type="ECO:0000256" key="5">
    <source>
        <dbReference type="ARBA" id="ARBA00022741"/>
    </source>
</evidence>
<proteinExistence type="inferred from homology"/>
<evidence type="ECO:0000313" key="10">
    <source>
        <dbReference type="Proteomes" id="UP001291912"/>
    </source>
</evidence>
<evidence type="ECO:0000256" key="7">
    <source>
        <dbReference type="ARBA" id="ARBA00022840"/>
    </source>
</evidence>
<dbReference type="InterPro" id="IPR009212">
    <property type="entry name" value="Methylthioribose_kinase"/>
</dbReference>
<sequence length="406" mass="44216">MSHEYEFLTEANIGAYITAHPELQARLDGTRLTEIREIGDGNLNVVFHVRDAAGRSLILKQSLPYVRMTGEGWPMTPDRARREADSLVAHGAIEQELVVEVVRYDRERYILALEDLSDHRVWRGALNDGECHDGVAVQLGRYVAGVAVGTSVLGRERGEVADATARSQNAELCVITEDLVFTEPVFDVGRNSVLPQNASDAAALAADGVFAAAMSEAKWRFMTHAEALIHGDLHTGSVMVRGSGRRGDEVESVKVFDSEFAFYGPVAFDLGALIANYVFAAARARALGDDERAAWALSLIDETWIGFEEAYLAAASTWRETKLFDGAFARRRVAETLREAALFASAKMARRIVGAAKVADIESLEPDVRAPAARSVLVAARAVAARWHDVSSPAELRGTIAQHLLS</sequence>
<comment type="caution">
    <text evidence="9">The sequence shown here is derived from an EMBL/GenBank/DDBJ whole genome shotgun (WGS) entry which is preliminary data.</text>
</comment>
<keyword evidence="6 9" id="KW-0418">Kinase</keyword>
<dbReference type="InterPro" id="IPR002575">
    <property type="entry name" value="Aminoglycoside_PTrfase"/>
</dbReference>
<evidence type="ECO:0000313" key="9">
    <source>
        <dbReference type="EMBL" id="MDZ8161363.1"/>
    </source>
</evidence>
<keyword evidence="4 9" id="KW-0808">Transferase</keyword>
<gene>
    <name evidence="9" type="primary">mtnK</name>
    <name evidence="9" type="ORF">R2Q92_05890</name>
</gene>
<dbReference type="SUPFAM" id="SSF56112">
    <property type="entry name" value="Protein kinase-like (PK-like)"/>
    <property type="match status" value="1"/>
</dbReference>
<evidence type="ECO:0000256" key="6">
    <source>
        <dbReference type="ARBA" id="ARBA00022777"/>
    </source>
</evidence>
<dbReference type="Gene3D" id="3.90.1200.10">
    <property type="match status" value="1"/>
</dbReference>
<dbReference type="PANTHER" id="PTHR34273">
    <property type="entry name" value="METHYLTHIORIBOSE KINASE"/>
    <property type="match status" value="1"/>
</dbReference>
<feature type="domain" description="Aminoglycoside phosphotransferase" evidence="8">
    <location>
        <begin position="34"/>
        <end position="292"/>
    </location>
</feature>
<dbReference type="Gene3D" id="3.30.200.20">
    <property type="entry name" value="Phosphorylase Kinase, domain 1"/>
    <property type="match status" value="1"/>
</dbReference>
<dbReference type="GO" id="GO:0046522">
    <property type="term" value="F:S-methyl-5-thioribose kinase activity"/>
    <property type="evidence" value="ECO:0007669"/>
    <property type="project" value="UniProtKB-EC"/>
</dbReference>
<evidence type="ECO:0000256" key="3">
    <source>
        <dbReference type="ARBA" id="ARBA00012128"/>
    </source>
</evidence>
<dbReference type="EC" id="2.7.1.100" evidence="3"/>
<dbReference type="Proteomes" id="UP001291912">
    <property type="component" value="Unassembled WGS sequence"/>
</dbReference>
<keyword evidence="5" id="KW-0547">Nucleotide-binding</keyword>
<keyword evidence="10" id="KW-1185">Reference proteome</keyword>
<dbReference type="PANTHER" id="PTHR34273:SF2">
    <property type="entry name" value="METHYLTHIORIBOSE KINASE"/>
    <property type="match status" value="1"/>
</dbReference>
<dbReference type="EMBL" id="JAWJYN010000001">
    <property type="protein sequence ID" value="MDZ8161363.1"/>
    <property type="molecule type" value="Genomic_DNA"/>
</dbReference>
<evidence type="ECO:0000256" key="1">
    <source>
        <dbReference type="ARBA" id="ARBA00010165"/>
    </source>
</evidence>
<dbReference type="Pfam" id="PF01636">
    <property type="entry name" value="APH"/>
    <property type="match status" value="1"/>
</dbReference>
<reference evidence="9 10" key="1">
    <citation type="submission" date="2023-10" db="EMBL/GenBank/DDBJ databases">
        <title>Microbacterium xanthum sp. nov., isolated from seaweed.</title>
        <authorList>
            <person name="Lee S.D."/>
        </authorList>
    </citation>
    <scope>NUCLEOTIDE SEQUENCE [LARGE SCALE GENOMIC DNA]</scope>
    <source>
        <strain evidence="9 10">KCTC 19124</strain>
    </source>
</reference>
<dbReference type="NCBIfam" id="TIGR01767">
    <property type="entry name" value="MTRK"/>
    <property type="match status" value="1"/>
</dbReference>
<dbReference type="RefSeq" id="WP_194423986.1">
    <property type="nucleotide sequence ID" value="NZ_BAAAPT010000001.1"/>
</dbReference>
<keyword evidence="7" id="KW-0067">ATP-binding</keyword>
<name>A0ABU5N5J0_9MICO</name>
<accession>A0ABU5N5J0</accession>
<evidence type="ECO:0000256" key="4">
    <source>
        <dbReference type="ARBA" id="ARBA00022679"/>
    </source>
</evidence>
<evidence type="ECO:0000256" key="2">
    <source>
        <dbReference type="ARBA" id="ARBA00011738"/>
    </source>
</evidence>
<dbReference type="InterPro" id="IPR011009">
    <property type="entry name" value="Kinase-like_dom_sf"/>
</dbReference>
<evidence type="ECO:0000259" key="8">
    <source>
        <dbReference type="Pfam" id="PF01636"/>
    </source>
</evidence>
<comment type="subunit">
    <text evidence="2">Homodimer.</text>
</comment>